<dbReference type="EMBL" id="OVEO01000001">
    <property type="protein sequence ID" value="SPQ93328.1"/>
    <property type="molecule type" value="Genomic_DNA"/>
</dbReference>
<reference evidence="2 3" key="1">
    <citation type="submission" date="2018-03" db="EMBL/GenBank/DDBJ databases">
        <authorList>
            <person name="Fogelqvist J."/>
        </authorList>
    </citation>
    <scope>NUCLEOTIDE SEQUENCE [LARGE SCALE GENOMIC DNA]</scope>
</reference>
<geneLocation type="mitochondrion" evidence="2"/>
<proteinExistence type="predicted"/>
<organism evidence="2 3">
    <name type="scientific">Plasmodiophora brassicae</name>
    <name type="common">Clubroot disease agent</name>
    <dbReference type="NCBI Taxonomy" id="37360"/>
    <lineage>
        <taxon>Eukaryota</taxon>
        <taxon>Sar</taxon>
        <taxon>Rhizaria</taxon>
        <taxon>Endomyxa</taxon>
        <taxon>Phytomyxea</taxon>
        <taxon>Plasmodiophorida</taxon>
        <taxon>Plasmodiophoridae</taxon>
        <taxon>Plasmodiophora</taxon>
    </lineage>
</organism>
<evidence type="ECO:0000256" key="1">
    <source>
        <dbReference type="SAM" id="MobiDB-lite"/>
    </source>
</evidence>
<dbReference type="Proteomes" id="UP000290189">
    <property type="component" value="Unassembled WGS sequence"/>
</dbReference>
<keyword evidence="2" id="KW-0496">Mitochondrion</keyword>
<feature type="region of interest" description="Disordered" evidence="1">
    <location>
        <begin position="349"/>
        <end position="371"/>
    </location>
</feature>
<sequence length="401" mass="45097">MDASKTSISGNGAAAPEAFAAEADASADHLHLRSNEAFRRFLVSIDHADEAVLYSNRVAVLRPDSADAHEDMLVCITNYRLLLCPPMIDNVIICTDVEQCPLEDVILVSLPYRSTAGDSLAEVALRTDDCALHLISFATVWLRIPAEHGRSQFVETLFDAYERLVADQLPIQQIDYDELLAQIQNGDLHEQIVGSRQVQWAHQPLLRTGTFLYQAIRLGRSASMPTHIDVSKFESRFFSVSRHSLYVFRSEKEMTECRAVLRKPQSARTRLPQWHEVDLSDSLMSTFRLAHGSTGDREGIQLFCQTSSVHHLILPEATDTDPSRTVERWATTIKNRDLEFLRKILHVGQRRHSTGRNPGGHHSQRSIPETQDMFEDVPLEETLDKLGANPPSLTTSLAMIH</sequence>
<accession>A0A3P3XZF8</accession>
<protein>
    <submittedName>
        <fullName evidence="2">Uncharacterized protein</fullName>
    </submittedName>
</protein>
<evidence type="ECO:0000313" key="2">
    <source>
        <dbReference type="EMBL" id="SPQ93328.1"/>
    </source>
</evidence>
<name>A0A3P3XZF8_PLABS</name>
<dbReference type="AlphaFoldDB" id="A0A3P3XZF8"/>
<gene>
    <name evidence="2" type="ORF">PLBR_LOCUS543</name>
</gene>
<evidence type="ECO:0000313" key="3">
    <source>
        <dbReference type="Proteomes" id="UP000290189"/>
    </source>
</evidence>